<name>A0A8D8CJ96_CULPI</name>
<organism evidence="1">
    <name type="scientific">Culex pipiens</name>
    <name type="common">House mosquito</name>
    <dbReference type="NCBI Taxonomy" id="7175"/>
    <lineage>
        <taxon>Eukaryota</taxon>
        <taxon>Metazoa</taxon>
        <taxon>Ecdysozoa</taxon>
        <taxon>Arthropoda</taxon>
        <taxon>Hexapoda</taxon>
        <taxon>Insecta</taxon>
        <taxon>Pterygota</taxon>
        <taxon>Neoptera</taxon>
        <taxon>Endopterygota</taxon>
        <taxon>Diptera</taxon>
        <taxon>Nematocera</taxon>
        <taxon>Culicoidea</taxon>
        <taxon>Culicidae</taxon>
        <taxon>Culicinae</taxon>
        <taxon>Culicini</taxon>
        <taxon>Culex</taxon>
        <taxon>Culex</taxon>
    </lineage>
</organism>
<dbReference type="AlphaFoldDB" id="A0A8D8CJ96"/>
<reference evidence="1" key="1">
    <citation type="submission" date="2021-05" db="EMBL/GenBank/DDBJ databases">
        <authorList>
            <person name="Alioto T."/>
            <person name="Alioto T."/>
            <person name="Gomez Garrido J."/>
        </authorList>
    </citation>
    <scope>NUCLEOTIDE SEQUENCE</scope>
</reference>
<evidence type="ECO:0000313" key="1">
    <source>
        <dbReference type="EMBL" id="CAG6491616.1"/>
    </source>
</evidence>
<dbReference type="EMBL" id="HBUE01119193">
    <property type="protein sequence ID" value="CAG6491616.1"/>
    <property type="molecule type" value="Transcribed_RNA"/>
</dbReference>
<sequence length="277" mass="30345">MGTGSAYCRRSVHGTSLPRNLQNAAATKSSTDVDQPVRRPVTSCWVWFLVNPASKYVSKDAFARKVTLGTRMASAFQHPNVLYLNLFVPQMRSSKPAELLVQKHAIQFANLMRPEFALFNVSLDVLVRMASYGITMVVAFCRLNVQLCQKNLLSLCQNALKTKCFPNVELLVRTLVIISTMQSPDLAPGTALLAASVRKGSYGTTGASACSHPSVRVRTHLRFLVFYSPLAQNVVPMSCTTSVEQLAQKRAIRSTDWLKTEPASCCASPDASAKMAL</sequence>
<proteinExistence type="predicted"/>
<accession>A0A8D8CJ96</accession>
<protein>
    <submittedName>
        <fullName evidence="1">(northern house mosquito) hypothetical protein</fullName>
    </submittedName>
</protein>